<protein>
    <recommendedName>
        <fullName evidence="1">F-box domain-containing protein</fullName>
    </recommendedName>
</protein>
<proteinExistence type="predicted"/>
<organism evidence="2 3">
    <name type="scientific">Conidiobolus coronatus (strain ATCC 28846 / CBS 209.66 / NRRL 28638)</name>
    <name type="common">Delacroixia coronata</name>
    <dbReference type="NCBI Taxonomy" id="796925"/>
    <lineage>
        <taxon>Eukaryota</taxon>
        <taxon>Fungi</taxon>
        <taxon>Fungi incertae sedis</taxon>
        <taxon>Zoopagomycota</taxon>
        <taxon>Entomophthoromycotina</taxon>
        <taxon>Entomophthoromycetes</taxon>
        <taxon>Entomophthorales</taxon>
        <taxon>Ancylistaceae</taxon>
        <taxon>Conidiobolus</taxon>
    </lineage>
</organism>
<accession>A0A137NSR1</accession>
<dbReference type="Gene3D" id="3.80.10.10">
    <property type="entry name" value="Ribonuclease Inhibitor"/>
    <property type="match status" value="1"/>
</dbReference>
<dbReference type="SUPFAM" id="SSF81383">
    <property type="entry name" value="F-box domain"/>
    <property type="match status" value="1"/>
</dbReference>
<dbReference type="CDD" id="cd09917">
    <property type="entry name" value="F-box_SF"/>
    <property type="match status" value="1"/>
</dbReference>
<dbReference type="SUPFAM" id="SSF52047">
    <property type="entry name" value="RNI-like"/>
    <property type="match status" value="1"/>
</dbReference>
<evidence type="ECO:0000259" key="1">
    <source>
        <dbReference type="Pfam" id="PF12937"/>
    </source>
</evidence>
<gene>
    <name evidence="2" type="ORF">CONCODRAFT_12510</name>
</gene>
<keyword evidence="3" id="KW-1185">Reference proteome</keyword>
<evidence type="ECO:0000313" key="3">
    <source>
        <dbReference type="Proteomes" id="UP000070444"/>
    </source>
</evidence>
<dbReference type="AlphaFoldDB" id="A0A137NSR1"/>
<dbReference type="EMBL" id="KQ964814">
    <property type="protein sequence ID" value="KXN65805.1"/>
    <property type="molecule type" value="Genomic_DNA"/>
</dbReference>
<dbReference type="Proteomes" id="UP000070444">
    <property type="component" value="Unassembled WGS sequence"/>
</dbReference>
<name>A0A137NSR1_CONC2</name>
<dbReference type="InterPro" id="IPR032675">
    <property type="entry name" value="LRR_dom_sf"/>
</dbReference>
<sequence>MTRVLRSASKKVQPKVDQEKKLAVSKKSKVIKKGAKKTKINSKDVSSNPIWNINPVMSTIFSYVEHKDLIAFNSVCKKWNQLTSPIIHRSIKLLSEKFDKKKLKGRKANIDAKVSAEIKKCIDNNSKFAPLVKEFNYNYRIEPKVALQFFDVFKFIKVLTLQSVTLTQDQFLSMINPLKQLEELNLRFLDIKKMVRNRIYTQPIKLPSSLTKLNINRSNFNDIDIIIETINSHTNLKKFRIYSGNKDDFLIPFYSYYPSLEYLDFSSTGNGEKIFKIIETNSQLKTLKVSLSTICENLTRHIENNLVNLENLSLVSLRKFFNYIPTESLNFCKQFKLKKLEVLIDYLNESSFANVLNCCPYLEDLTVQLPETWDGLIKVLKEKCLNLKALTIIPSFTVYKEVQHELLEEFGRDELYNNKSIINTLTHLTIKHFKFIELKHDYFKNFKNLQSIKFPIQWKYDKVGEEIDKKTKLWKNYTLRKVESRYMFDVELIKY</sequence>
<dbReference type="Pfam" id="PF12937">
    <property type="entry name" value="F-box-like"/>
    <property type="match status" value="1"/>
</dbReference>
<dbReference type="InterPro" id="IPR036047">
    <property type="entry name" value="F-box-like_dom_sf"/>
</dbReference>
<dbReference type="Gene3D" id="1.20.1280.50">
    <property type="match status" value="1"/>
</dbReference>
<evidence type="ECO:0000313" key="2">
    <source>
        <dbReference type="EMBL" id="KXN65805.1"/>
    </source>
</evidence>
<reference evidence="2 3" key="1">
    <citation type="journal article" date="2015" name="Genome Biol. Evol.">
        <title>Phylogenomic analyses indicate that early fungi evolved digesting cell walls of algal ancestors of land plants.</title>
        <authorList>
            <person name="Chang Y."/>
            <person name="Wang S."/>
            <person name="Sekimoto S."/>
            <person name="Aerts A.L."/>
            <person name="Choi C."/>
            <person name="Clum A."/>
            <person name="LaButti K.M."/>
            <person name="Lindquist E.A."/>
            <person name="Yee Ngan C."/>
            <person name="Ohm R.A."/>
            <person name="Salamov A.A."/>
            <person name="Grigoriev I.V."/>
            <person name="Spatafora J.W."/>
            <person name="Berbee M.L."/>
        </authorList>
    </citation>
    <scope>NUCLEOTIDE SEQUENCE [LARGE SCALE GENOMIC DNA]</scope>
    <source>
        <strain evidence="2 3">NRRL 28638</strain>
    </source>
</reference>
<dbReference type="InterPro" id="IPR001810">
    <property type="entry name" value="F-box_dom"/>
</dbReference>
<feature type="domain" description="F-box" evidence="1">
    <location>
        <begin position="56"/>
        <end position="89"/>
    </location>
</feature>